<dbReference type="SUPFAM" id="SSF57716">
    <property type="entry name" value="Glucocorticoid receptor-like (DNA-binding domain)"/>
    <property type="match status" value="1"/>
</dbReference>
<evidence type="ECO:0000256" key="1">
    <source>
        <dbReference type="ARBA" id="ARBA00022723"/>
    </source>
</evidence>
<dbReference type="GO" id="GO:0008270">
    <property type="term" value="F:zinc ion binding"/>
    <property type="evidence" value="ECO:0007669"/>
    <property type="project" value="UniProtKB-KW"/>
</dbReference>
<keyword evidence="4 5" id="KW-0238">DNA-binding</keyword>
<dbReference type="OrthoDB" id="6435331at2759"/>
<dbReference type="PANTHER" id="PTHR46927:SF3">
    <property type="entry name" value="THAP-TYPE DOMAIN-CONTAINING PROTEIN"/>
    <property type="match status" value="1"/>
</dbReference>
<evidence type="ECO:0000256" key="6">
    <source>
        <dbReference type="SAM" id="MobiDB-lite"/>
    </source>
</evidence>
<dbReference type="EMBL" id="BGPR01000734">
    <property type="protein sequence ID" value="GBM33433.1"/>
    <property type="molecule type" value="Genomic_DNA"/>
</dbReference>
<evidence type="ECO:0000256" key="5">
    <source>
        <dbReference type="PROSITE-ProRule" id="PRU00309"/>
    </source>
</evidence>
<sequence length="422" mass="45929">MRKCSVVGCFNAKAKSDCRDKTFFKFPLKKAQLLKVWLKNIGRQGFIPSSNSVICSDHFQENSFTICQFTKRRLLKPGSVPIIFRKTLKQIPKVGLPSTPSATNGNKLQPDGTKPILPGAVPSVFPNSPAFTSSGPSNVRANPDDKGETKEMEGLKAGTVGLQKHVKKEECEQISTVQEPHEKLNSHKPVFLTLISNNRAIIVLPFDGNQAPTAISGIESQNVAETSSVIKQEPVESVDEPPRLVIKNIHRAEELASSSSCGSAPLPENALPFANPDSTNVGEAPAAHIPNKPAQKRKINDAEPDAAQAKLCRRTIPSLPSKRNSKQHPPAGTSPKSAGRSTLPTKNDENATREMFQSLLDSSENNPLFGSRTTERPGDLFDVFADFIAEKLRGMDWDDCAYALRAILDVVFKTGKAQDDGE</sequence>
<dbReference type="InterPro" id="IPR038441">
    <property type="entry name" value="THAP_Znf_sf"/>
</dbReference>
<dbReference type="Pfam" id="PF05485">
    <property type="entry name" value="THAP"/>
    <property type="match status" value="1"/>
</dbReference>
<feature type="region of interest" description="Disordered" evidence="6">
    <location>
        <begin position="128"/>
        <end position="150"/>
    </location>
</feature>
<dbReference type="GO" id="GO:0003677">
    <property type="term" value="F:DNA binding"/>
    <property type="evidence" value="ECO:0007669"/>
    <property type="project" value="UniProtKB-UniRule"/>
</dbReference>
<dbReference type="InterPro" id="IPR006612">
    <property type="entry name" value="THAP_Znf"/>
</dbReference>
<evidence type="ECO:0000256" key="2">
    <source>
        <dbReference type="ARBA" id="ARBA00022771"/>
    </source>
</evidence>
<gene>
    <name evidence="8" type="ORF">AVEN_55765_1</name>
</gene>
<dbReference type="Gene3D" id="6.20.210.20">
    <property type="entry name" value="THAP domain"/>
    <property type="match status" value="1"/>
</dbReference>
<dbReference type="PROSITE" id="PS50950">
    <property type="entry name" value="ZF_THAP"/>
    <property type="match status" value="1"/>
</dbReference>
<evidence type="ECO:0000259" key="7">
    <source>
        <dbReference type="PROSITE" id="PS50950"/>
    </source>
</evidence>
<accession>A0A4Y2EW53</accession>
<dbReference type="AlphaFoldDB" id="A0A4Y2EW53"/>
<dbReference type="Proteomes" id="UP000499080">
    <property type="component" value="Unassembled WGS sequence"/>
</dbReference>
<feature type="compositionally biased region" description="Polar residues" evidence="6">
    <location>
        <begin position="128"/>
        <end position="140"/>
    </location>
</feature>
<keyword evidence="1" id="KW-0479">Metal-binding</keyword>
<feature type="domain" description="THAP-type" evidence="7">
    <location>
        <begin position="1"/>
        <end position="84"/>
    </location>
</feature>
<evidence type="ECO:0000256" key="4">
    <source>
        <dbReference type="ARBA" id="ARBA00023125"/>
    </source>
</evidence>
<dbReference type="SMART" id="SM00692">
    <property type="entry name" value="DM3"/>
    <property type="match status" value="1"/>
</dbReference>
<evidence type="ECO:0000313" key="9">
    <source>
        <dbReference type="Proteomes" id="UP000499080"/>
    </source>
</evidence>
<feature type="region of interest" description="Disordered" evidence="6">
    <location>
        <begin position="257"/>
        <end position="347"/>
    </location>
</feature>
<dbReference type="InterPro" id="IPR052224">
    <property type="entry name" value="THAP_domain_protein"/>
</dbReference>
<feature type="compositionally biased region" description="Polar residues" evidence="6">
    <location>
        <begin position="334"/>
        <end position="345"/>
    </location>
</feature>
<keyword evidence="3" id="KW-0862">Zinc</keyword>
<protein>
    <recommendedName>
        <fullName evidence="7">THAP-type domain-containing protein</fullName>
    </recommendedName>
</protein>
<dbReference type="SMART" id="SM00980">
    <property type="entry name" value="THAP"/>
    <property type="match status" value="1"/>
</dbReference>
<dbReference type="PANTHER" id="PTHR46927">
    <property type="entry name" value="AGAP005574-PA"/>
    <property type="match status" value="1"/>
</dbReference>
<keyword evidence="2 5" id="KW-0863">Zinc-finger</keyword>
<reference evidence="8 9" key="1">
    <citation type="journal article" date="2019" name="Sci. Rep.">
        <title>Orb-weaving spider Araneus ventricosus genome elucidates the spidroin gene catalogue.</title>
        <authorList>
            <person name="Kono N."/>
            <person name="Nakamura H."/>
            <person name="Ohtoshi R."/>
            <person name="Moran D.A.P."/>
            <person name="Shinohara A."/>
            <person name="Yoshida Y."/>
            <person name="Fujiwara M."/>
            <person name="Mori M."/>
            <person name="Tomita M."/>
            <person name="Arakawa K."/>
        </authorList>
    </citation>
    <scope>NUCLEOTIDE SEQUENCE [LARGE SCALE GENOMIC DNA]</scope>
</reference>
<organism evidence="8 9">
    <name type="scientific">Araneus ventricosus</name>
    <name type="common">Orbweaver spider</name>
    <name type="synonym">Epeira ventricosa</name>
    <dbReference type="NCBI Taxonomy" id="182803"/>
    <lineage>
        <taxon>Eukaryota</taxon>
        <taxon>Metazoa</taxon>
        <taxon>Ecdysozoa</taxon>
        <taxon>Arthropoda</taxon>
        <taxon>Chelicerata</taxon>
        <taxon>Arachnida</taxon>
        <taxon>Araneae</taxon>
        <taxon>Araneomorphae</taxon>
        <taxon>Entelegynae</taxon>
        <taxon>Araneoidea</taxon>
        <taxon>Araneidae</taxon>
        <taxon>Araneus</taxon>
    </lineage>
</organism>
<name>A0A4Y2EW53_ARAVE</name>
<keyword evidence="9" id="KW-1185">Reference proteome</keyword>
<evidence type="ECO:0000256" key="3">
    <source>
        <dbReference type="ARBA" id="ARBA00022833"/>
    </source>
</evidence>
<evidence type="ECO:0000313" key="8">
    <source>
        <dbReference type="EMBL" id="GBM33433.1"/>
    </source>
</evidence>
<comment type="caution">
    <text evidence="8">The sequence shown here is derived from an EMBL/GenBank/DDBJ whole genome shotgun (WGS) entry which is preliminary data.</text>
</comment>
<proteinExistence type="predicted"/>